<proteinExistence type="predicted"/>
<feature type="active site" description="Nucleophile" evidence="4">
    <location>
        <position position="87"/>
    </location>
</feature>
<dbReference type="Gene3D" id="3.40.1090.10">
    <property type="entry name" value="Cytosolic phospholipase A2 catalytic domain"/>
    <property type="match status" value="2"/>
</dbReference>
<dbReference type="InterPro" id="IPR002641">
    <property type="entry name" value="PNPLA_dom"/>
</dbReference>
<evidence type="ECO:0000256" key="3">
    <source>
        <dbReference type="ARBA" id="ARBA00023098"/>
    </source>
</evidence>
<evidence type="ECO:0000256" key="2">
    <source>
        <dbReference type="ARBA" id="ARBA00022963"/>
    </source>
</evidence>
<dbReference type="InterPro" id="IPR016035">
    <property type="entry name" value="Acyl_Trfase/lysoPLipase"/>
</dbReference>
<keyword evidence="2 4" id="KW-0442">Lipid degradation</keyword>
<feature type="compositionally biased region" description="Low complexity" evidence="5">
    <location>
        <begin position="1"/>
        <end position="17"/>
    </location>
</feature>
<feature type="short sequence motif" description="GXGXXG" evidence="4">
    <location>
        <begin position="57"/>
        <end position="62"/>
    </location>
</feature>
<dbReference type="PANTHER" id="PTHR14226">
    <property type="entry name" value="NEUROPATHY TARGET ESTERASE/SWISS CHEESE D.MELANOGASTER"/>
    <property type="match status" value="1"/>
</dbReference>
<feature type="short sequence motif" description="GXSXG" evidence="4">
    <location>
        <begin position="85"/>
        <end position="89"/>
    </location>
</feature>
<evidence type="ECO:0000313" key="7">
    <source>
        <dbReference type="EMBL" id="MDQ0302992.1"/>
    </source>
</evidence>
<protein>
    <submittedName>
        <fullName evidence="7">NTE family protein</fullName>
    </submittedName>
</protein>
<feature type="active site" description="Proton acceptor" evidence="4">
    <location>
        <position position="238"/>
    </location>
</feature>
<dbReference type="RefSeq" id="WP_307019723.1">
    <property type="nucleotide sequence ID" value="NZ_JAUSUI010000004.1"/>
</dbReference>
<keyword evidence="8" id="KW-1185">Reference proteome</keyword>
<dbReference type="Pfam" id="PF01734">
    <property type="entry name" value="Patatin"/>
    <property type="match status" value="1"/>
</dbReference>
<feature type="region of interest" description="Disordered" evidence="5">
    <location>
        <begin position="1"/>
        <end position="45"/>
    </location>
</feature>
<comment type="caution">
    <text evidence="7">The sequence shown here is derived from an EMBL/GenBank/DDBJ whole genome shotgun (WGS) entry which is preliminary data.</text>
</comment>
<dbReference type="SUPFAM" id="SSF52151">
    <property type="entry name" value="FabD/lysophospholipase-like"/>
    <property type="match status" value="1"/>
</dbReference>
<dbReference type="EMBL" id="JAUSUI010000004">
    <property type="protein sequence ID" value="MDQ0302992.1"/>
    <property type="molecule type" value="Genomic_DNA"/>
</dbReference>
<dbReference type="Proteomes" id="UP001224682">
    <property type="component" value="Unassembled WGS sequence"/>
</dbReference>
<evidence type="ECO:0000313" key="8">
    <source>
        <dbReference type="Proteomes" id="UP001224682"/>
    </source>
</evidence>
<evidence type="ECO:0000256" key="5">
    <source>
        <dbReference type="SAM" id="MobiDB-lite"/>
    </source>
</evidence>
<dbReference type="InterPro" id="IPR050301">
    <property type="entry name" value="NTE"/>
</dbReference>
<name>A0ABU0BD73_9HYPH</name>
<keyword evidence="1 4" id="KW-0378">Hydrolase</keyword>
<feature type="short sequence motif" description="DGA/G" evidence="4">
    <location>
        <begin position="238"/>
        <end position="240"/>
    </location>
</feature>
<evidence type="ECO:0000259" key="6">
    <source>
        <dbReference type="PROSITE" id="PS51635"/>
    </source>
</evidence>
<gene>
    <name evidence="7" type="ORF">J2S75_002022</name>
</gene>
<dbReference type="PROSITE" id="PS51635">
    <property type="entry name" value="PNPLA"/>
    <property type="match status" value="1"/>
</dbReference>
<feature type="domain" description="PNPLA" evidence="6">
    <location>
        <begin position="53"/>
        <end position="251"/>
    </location>
</feature>
<accession>A0ABU0BD73</accession>
<keyword evidence="3 4" id="KW-0443">Lipid metabolism</keyword>
<evidence type="ECO:0000256" key="4">
    <source>
        <dbReference type="PROSITE-ProRule" id="PRU01161"/>
    </source>
</evidence>
<organism evidence="7 8">
    <name type="scientific">Ancylobacter polymorphus</name>
    <dbReference type="NCBI Taxonomy" id="223390"/>
    <lineage>
        <taxon>Bacteria</taxon>
        <taxon>Pseudomonadati</taxon>
        <taxon>Pseudomonadota</taxon>
        <taxon>Alphaproteobacteria</taxon>
        <taxon>Hyphomicrobiales</taxon>
        <taxon>Xanthobacteraceae</taxon>
        <taxon>Ancylobacter</taxon>
    </lineage>
</organism>
<sequence length="382" mass="41143">MPSKIPSPASASGSTTALKPRLGGRRRSQPSAAHESKAGQAPVSARGPVRVELALQGGGSHGAFTWGVLDRLLEEDWLSIEGVSGTSAGAMNAAVLADGFAAGGREGARAALDAFWHYVAEAARFSPFQRGPLDVLLGRWTLDHSPLFVTMDLMSRLYSPYDLNPTGANPLRAVLEKAIDFERLRASPIKLFITATNVRTGRGRVFRNAEITPEVLLASACLPTLFQAVEIDGDSYWDGGYSGNPTMTPLVRELASEDTILVPINPVERPGTPRTAYEILNRLNEVSFNSVLIKELRMIALLRQVADPGNCEGAHWARMRIHVVPNGVVDQLGYSSKLNAEREFLAMLREEGRKAADAFLKADGANIGRCSSVDLDALLDGV</sequence>
<dbReference type="PANTHER" id="PTHR14226:SF78">
    <property type="entry name" value="SLR0060 PROTEIN"/>
    <property type="match status" value="1"/>
</dbReference>
<evidence type="ECO:0000256" key="1">
    <source>
        <dbReference type="ARBA" id="ARBA00022801"/>
    </source>
</evidence>
<reference evidence="7 8" key="1">
    <citation type="submission" date="2023-07" db="EMBL/GenBank/DDBJ databases">
        <title>Genomic Encyclopedia of Type Strains, Phase IV (KMG-IV): sequencing the most valuable type-strain genomes for metagenomic binning, comparative biology and taxonomic classification.</title>
        <authorList>
            <person name="Goeker M."/>
        </authorList>
    </citation>
    <scope>NUCLEOTIDE SEQUENCE [LARGE SCALE GENOMIC DNA]</scope>
    <source>
        <strain evidence="7 8">DSM 2457</strain>
    </source>
</reference>